<dbReference type="EMBL" id="AAXT01000004">
    <property type="protein sequence ID" value="EDO05857.1"/>
    <property type="molecule type" value="Genomic_DNA"/>
</dbReference>
<proteinExistence type="predicted"/>
<keyword evidence="3" id="KW-1185">Reference proteome</keyword>
<evidence type="ECO:0000313" key="2">
    <source>
        <dbReference type="EMBL" id="EDO05857.1"/>
    </source>
</evidence>
<dbReference type="OMA" id="FITMLDE"/>
<dbReference type="RefSeq" id="XP_001609425.1">
    <property type="nucleotide sequence ID" value="XM_001609375.1"/>
</dbReference>
<dbReference type="VEuPathDB" id="PiroplasmaDB:BBOV_IV002600"/>
<comment type="caution">
    <text evidence="2">The sequence shown here is derived from an EMBL/GenBank/DDBJ whole genome shotgun (WGS) entry which is preliminary data.</text>
</comment>
<dbReference type="InParanoid" id="A7AVN1"/>
<feature type="region of interest" description="Disordered" evidence="1">
    <location>
        <begin position="181"/>
        <end position="222"/>
    </location>
</feature>
<sequence>MAGTLGGSIFTRLLSIWRSLRGEVVRMVDEATDNKTEPGCYQQSDANKFTADSRADSLSTTDGIDLSVEQNELSRASSECATPKSIDITNDFAVTIEQDKADAENAKEALCSTVEACRNNMPLDDLLQVSVGLHNNLETRLGSLCEKLNSIGAPIQAAKTELPLTIPANILENVAKEKALAHKRERCRRSPRTQHQTLNLDGKRPNKVAKKAGPTTLEQLELSKETRQLLELNSPQISKKD</sequence>
<evidence type="ECO:0000256" key="1">
    <source>
        <dbReference type="SAM" id="MobiDB-lite"/>
    </source>
</evidence>
<reference evidence="2 3" key="1">
    <citation type="journal article" date="2007" name="PLoS Pathog.">
        <title>Genome sequence of Babesia bovis and comparative analysis of apicomplexan hemoprotozoa.</title>
        <authorList>
            <person name="Brayton K.A."/>
            <person name="Lau A.O.T."/>
            <person name="Herndon D.R."/>
            <person name="Hannick L."/>
            <person name="Kappmeyer L.S."/>
            <person name="Berens S.J."/>
            <person name="Bidwell S.L."/>
            <person name="Brown W.C."/>
            <person name="Crabtree J."/>
            <person name="Fadrosh D."/>
            <person name="Feldblum T."/>
            <person name="Forberger H.A."/>
            <person name="Haas B.J."/>
            <person name="Howell J.M."/>
            <person name="Khouri H."/>
            <person name="Koo H."/>
            <person name="Mann D.J."/>
            <person name="Norimine J."/>
            <person name="Paulsen I.T."/>
            <person name="Radune D."/>
            <person name="Ren Q."/>
            <person name="Smith R.K. Jr."/>
            <person name="Suarez C.E."/>
            <person name="White O."/>
            <person name="Wortman J.R."/>
            <person name="Knowles D.P. Jr."/>
            <person name="McElwain T.F."/>
            <person name="Nene V.M."/>
        </authorList>
    </citation>
    <scope>NUCLEOTIDE SEQUENCE [LARGE SCALE GENOMIC DNA]</scope>
    <source>
        <strain evidence="2">T2Bo</strain>
    </source>
</reference>
<feature type="compositionally biased region" description="Basic residues" evidence="1">
    <location>
        <begin position="183"/>
        <end position="192"/>
    </location>
</feature>
<evidence type="ECO:0000313" key="3">
    <source>
        <dbReference type="Proteomes" id="UP000002173"/>
    </source>
</evidence>
<dbReference type="GeneID" id="5477644"/>
<dbReference type="Proteomes" id="UP000002173">
    <property type="component" value="Unassembled WGS sequence"/>
</dbReference>
<dbReference type="KEGG" id="bbo:BBOV_IV002600"/>
<accession>A7AVN1</accession>
<dbReference type="AlphaFoldDB" id="A7AVN1"/>
<protein>
    <submittedName>
        <fullName evidence="2">Uncharacterized protein</fullName>
    </submittedName>
</protein>
<reference evidence="3" key="3">
    <citation type="journal article" date="2021" name="Int. J. Parasitol.">
        <title>Comparative analysis of gene expression between Babesia bovis blood stages and kinetes allowed by improved genome annotation.</title>
        <authorList>
            <person name="Ueti M.W."/>
            <person name="Johnson W.C."/>
            <person name="Kappmeyer L.S."/>
            <person name="Herndon D.R."/>
            <person name="Mousel M.R."/>
            <person name="Reif K.E."/>
            <person name="Taus N.S."/>
            <person name="Ifeonu O.O."/>
            <person name="Silva J.C."/>
            <person name="Suarez C.E."/>
            <person name="Brayton K.A."/>
        </authorList>
    </citation>
    <scope>NUCLEOTIDE SEQUENCE [LARGE SCALE GENOMIC DNA]</scope>
</reference>
<reference evidence="3" key="2">
    <citation type="journal article" date="2020" name="Data Brief">
        <title>Transcriptome dataset of Babesia bovis life stages within vertebrate and invertebrate hosts.</title>
        <authorList>
            <person name="Ueti M.W."/>
            <person name="Johnson W.C."/>
            <person name="Kappmeyer L.S."/>
            <person name="Herndon D.R."/>
            <person name="Mousel M.R."/>
            <person name="Reif K.E."/>
            <person name="Taus N.S."/>
            <person name="Ifeonu O.O."/>
            <person name="Silva J.C."/>
            <person name="Suarez C.E."/>
            <person name="Brayton K.A."/>
        </authorList>
    </citation>
    <scope>NUCLEOTIDE SEQUENCE [LARGE SCALE GENOMIC DNA]</scope>
</reference>
<name>A7AVN1_BABBO</name>
<organism evidence="2 3">
    <name type="scientific">Babesia bovis</name>
    <dbReference type="NCBI Taxonomy" id="5865"/>
    <lineage>
        <taxon>Eukaryota</taxon>
        <taxon>Sar</taxon>
        <taxon>Alveolata</taxon>
        <taxon>Apicomplexa</taxon>
        <taxon>Aconoidasida</taxon>
        <taxon>Piroplasmida</taxon>
        <taxon>Babesiidae</taxon>
        <taxon>Babesia</taxon>
    </lineage>
</organism>
<gene>
    <name evidence="2" type="ORF">BBOV_IV002600</name>
</gene>